<reference evidence="4 5" key="1">
    <citation type="submission" date="2017-06" db="EMBL/GenBank/DDBJ databases">
        <title>Cmopartive genomic analysis of Ambrosia Fusariam Clade fungi.</title>
        <authorList>
            <person name="Stajich J.E."/>
            <person name="Carrillo J."/>
            <person name="Kijimoto T."/>
            <person name="Eskalen A."/>
            <person name="O'Donnell K."/>
            <person name="Kasson M."/>
        </authorList>
    </citation>
    <scope>NUCLEOTIDE SEQUENCE [LARGE SCALE GENOMIC DNA]</scope>
    <source>
        <strain evidence="4 5">NRRL 20438</strain>
    </source>
</reference>
<dbReference type="PANTHER" id="PTHR35859:SF1">
    <property type="entry name" value="NONSELECTIVE CATION CHANNEL PROTEIN"/>
    <property type="match status" value="1"/>
</dbReference>
<evidence type="ECO:0000313" key="5">
    <source>
        <dbReference type="Proteomes" id="UP000288429"/>
    </source>
</evidence>
<feature type="transmembrane region" description="Helical" evidence="1">
    <location>
        <begin position="585"/>
        <end position="604"/>
    </location>
</feature>
<dbReference type="PANTHER" id="PTHR35859">
    <property type="entry name" value="NONSELECTIVE CATION CHANNEL PROTEIN"/>
    <property type="match status" value="1"/>
</dbReference>
<dbReference type="InterPro" id="IPR056337">
    <property type="entry name" value="LHD_YVC1"/>
</dbReference>
<name>A0A428U5Q6_9HYPO</name>
<dbReference type="Pfam" id="PF23190">
    <property type="entry name" value="LHD_TRPY1"/>
    <property type="match status" value="1"/>
</dbReference>
<sequence>MRHLVVGAYCATVSSVTVRHIPQVEEGDSPTSNAKLSSNFHNFDSYPVDFSSVQRPNVMDLCTDDANQLADDDGETDSLTELSEISVLIGVESSSIRRLFLASIDDSYTIESFRTPKLNALLVRPLVNRLYDPEDISIVYCLLANRVHLLREQSDLAHQSVNATRATLCELVATQILRRFHEANPGQMGLLVLARILIEGFDPFQGAPSDLEEEWRHMQWPVHERGGHEMKLTALELAIVSESKFFISSAACYRVVDAINRGQITYTPLSFVDILPDHYKDLPISIYNAKKARLLDHHRLIVPRTRVVIEFIQFLVLLILYVFTIINRHQGFTLWELAFSIYTTGWVLQEFAAIIEHGWELHSQSLWSFLDASFIFIFGIYFIARLYDVGNGTLADGYGLHILCVAAPILLSRAAFNIMPDNVVFISLHTVMKDFTLLTFIAFWCFTGFLLALQWLTTSDQLRDEQAPGWLTVTKWLLWIWFGLDGTGIGESTNFHVILGPVLMVAFAFLGNTLFLTILVAMLTNTFSRIVANESAEIRCHRTVLIFESVKSDSIFSYPPPLNILALIMLLPLKFVISNRRFHTINVFLIRVINAPILLLINAIERRIQVPRPRNKKSWFGWQFTGFSPHGDVKAVFRANLPMYMSNKINQLDPLDEIPVLEADVVTTSQADVSQARLRRATMRDG</sequence>
<keyword evidence="1" id="KW-0472">Membrane</keyword>
<comment type="caution">
    <text evidence="4">The sequence shown here is derived from an EMBL/GenBank/DDBJ whole genome shotgun (WGS) entry which is preliminary data.</text>
</comment>
<feature type="transmembrane region" description="Helical" evidence="1">
    <location>
        <begin position="555"/>
        <end position="573"/>
    </location>
</feature>
<accession>A0A428U5Q6</accession>
<keyword evidence="1" id="KW-1133">Transmembrane helix</keyword>
<feature type="transmembrane region" description="Helical" evidence="1">
    <location>
        <begin position="398"/>
        <end position="416"/>
    </location>
</feature>
<keyword evidence="5" id="KW-1185">Reference proteome</keyword>
<evidence type="ECO:0000259" key="3">
    <source>
        <dbReference type="Pfam" id="PF23317"/>
    </source>
</evidence>
<feature type="transmembrane region" description="Helical" evidence="1">
    <location>
        <begin position="496"/>
        <end position="523"/>
    </location>
</feature>
<feature type="domain" description="Calcium channel YVC1-like C-terminal transmembrane" evidence="3">
    <location>
        <begin position="314"/>
        <end position="608"/>
    </location>
</feature>
<evidence type="ECO:0000259" key="2">
    <source>
        <dbReference type="Pfam" id="PF23190"/>
    </source>
</evidence>
<protein>
    <recommendedName>
        <fullName evidence="6">Ion transport domain-containing protein</fullName>
    </recommendedName>
</protein>
<feature type="transmembrane region" description="Helical" evidence="1">
    <location>
        <begin position="307"/>
        <end position="326"/>
    </location>
</feature>
<evidence type="ECO:0000313" key="4">
    <source>
        <dbReference type="EMBL" id="RSM09546.1"/>
    </source>
</evidence>
<dbReference type="AlphaFoldDB" id="A0A428U5Q6"/>
<feature type="transmembrane region" description="Helical" evidence="1">
    <location>
        <begin position="332"/>
        <end position="354"/>
    </location>
</feature>
<dbReference type="Proteomes" id="UP000288429">
    <property type="component" value="Unassembled WGS sequence"/>
</dbReference>
<proteinExistence type="predicted"/>
<organism evidence="4 5">
    <name type="scientific">Fusarium ambrosium</name>
    <dbReference type="NCBI Taxonomy" id="131363"/>
    <lineage>
        <taxon>Eukaryota</taxon>
        <taxon>Fungi</taxon>
        <taxon>Dikarya</taxon>
        <taxon>Ascomycota</taxon>
        <taxon>Pezizomycotina</taxon>
        <taxon>Sordariomycetes</taxon>
        <taxon>Hypocreomycetidae</taxon>
        <taxon>Hypocreales</taxon>
        <taxon>Nectriaceae</taxon>
        <taxon>Fusarium</taxon>
        <taxon>Fusarium solani species complex</taxon>
    </lineage>
</organism>
<dbReference type="InterPro" id="IPR056336">
    <property type="entry name" value="YVC1_C"/>
</dbReference>
<keyword evidence="1" id="KW-0812">Transmembrane</keyword>
<dbReference type="InterPro" id="IPR052971">
    <property type="entry name" value="TRP_calcium_channel"/>
</dbReference>
<feature type="transmembrane region" description="Helical" evidence="1">
    <location>
        <begin position="437"/>
        <end position="455"/>
    </location>
</feature>
<feature type="domain" description="YVC1 N-terminal linker helical" evidence="2">
    <location>
        <begin position="137"/>
        <end position="267"/>
    </location>
</feature>
<feature type="transmembrane region" description="Helical" evidence="1">
    <location>
        <begin position="366"/>
        <end position="386"/>
    </location>
</feature>
<gene>
    <name evidence="4" type="ORF">CDV31_007652</name>
</gene>
<dbReference type="EMBL" id="NIZV01000095">
    <property type="protein sequence ID" value="RSM09546.1"/>
    <property type="molecule type" value="Genomic_DNA"/>
</dbReference>
<evidence type="ECO:0008006" key="6">
    <source>
        <dbReference type="Google" id="ProtNLM"/>
    </source>
</evidence>
<dbReference type="Pfam" id="PF23317">
    <property type="entry name" value="YVC1_C"/>
    <property type="match status" value="1"/>
</dbReference>
<feature type="transmembrane region" description="Helical" evidence="1">
    <location>
        <begin position="467"/>
        <end position="484"/>
    </location>
</feature>
<evidence type="ECO:0000256" key="1">
    <source>
        <dbReference type="SAM" id="Phobius"/>
    </source>
</evidence>